<proteinExistence type="predicted"/>
<sequence>MYLCMTLLIENHFLFQLVLDNLSPDVKWDALSTSVTETWHHSQLRSRVMPYDGKPPTNQ</sequence>
<evidence type="ECO:0000313" key="2">
    <source>
        <dbReference type="Proteomes" id="UP000075920"/>
    </source>
</evidence>
<reference evidence="2" key="1">
    <citation type="submission" date="2013-03" db="EMBL/GenBank/DDBJ databases">
        <title>The Genome Sequence of Anopheles minimus MINIMUS1.</title>
        <authorList>
            <consortium name="The Broad Institute Genomics Platform"/>
            <person name="Neafsey D.E."/>
            <person name="Walton C."/>
            <person name="Walker B."/>
            <person name="Young S.K."/>
            <person name="Zeng Q."/>
            <person name="Gargeya S."/>
            <person name="Fitzgerald M."/>
            <person name="Haas B."/>
            <person name="Abouelleil A."/>
            <person name="Allen A.W."/>
            <person name="Alvarado L."/>
            <person name="Arachchi H.M."/>
            <person name="Berlin A.M."/>
            <person name="Chapman S.B."/>
            <person name="Gainer-Dewar J."/>
            <person name="Goldberg J."/>
            <person name="Griggs A."/>
            <person name="Gujja S."/>
            <person name="Hansen M."/>
            <person name="Howarth C."/>
            <person name="Imamovic A."/>
            <person name="Ireland A."/>
            <person name="Larimer J."/>
            <person name="McCowan C."/>
            <person name="Murphy C."/>
            <person name="Pearson M."/>
            <person name="Poon T.W."/>
            <person name="Priest M."/>
            <person name="Roberts A."/>
            <person name="Saif S."/>
            <person name="Shea T."/>
            <person name="Sisk P."/>
            <person name="Sykes S."/>
            <person name="Wortman J."/>
            <person name="Nusbaum C."/>
            <person name="Birren B."/>
        </authorList>
    </citation>
    <scope>NUCLEOTIDE SEQUENCE [LARGE SCALE GENOMIC DNA]</scope>
    <source>
        <strain evidence="2">MINIMUS1</strain>
    </source>
</reference>
<dbReference type="VEuPathDB" id="VectorBase:AMIN001131"/>
<protein>
    <submittedName>
        <fullName evidence="1">Uncharacterized protein</fullName>
    </submittedName>
</protein>
<dbReference type="EnsemblMetazoa" id="AMIN001131-RA">
    <property type="protein sequence ID" value="AMIN001131-PA"/>
    <property type="gene ID" value="AMIN001131"/>
</dbReference>
<dbReference type="Proteomes" id="UP000075920">
    <property type="component" value="Unassembled WGS sequence"/>
</dbReference>
<dbReference type="AlphaFoldDB" id="A0A182VSU1"/>
<evidence type="ECO:0000313" key="1">
    <source>
        <dbReference type="EnsemblMetazoa" id="AMIN001131-PA"/>
    </source>
</evidence>
<reference evidence="1" key="2">
    <citation type="submission" date="2020-05" db="UniProtKB">
        <authorList>
            <consortium name="EnsemblMetazoa"/>
        </authorList>
    </citation>
    <scope>IDENTIFICATION</scope>
    <source>
        <strain evidence="1">MINIMUS1</strain>
    </source>
</reference>
<accession>A0A182VSU1</accession>
<organism evidence="1 2">
    <name type="scientific">Anopheles minimus</name>
    <dbReference type="NCBI Taxonomy" id="112268"/>
    <lineage>
        <taxon>Eukaryota</taxon>
        <taxon>Metazoa</taxon>
        <taxon>Ecdysozoa</taxon>
        <taxon>Arthropoda</taxon>
        <taxon>Hexapoda</taxon>
        <taxon>Insecta</taxon>
        <taxon>Pterygota</taxon>
        <taxon>Neoptera</taxon>
        <taxon>Endopterygota</taxon>
        <taxon>Diptera</taxon>
        <taxon>Nematocera</taxon>
        <taxon>Culicoidea</taxon>
        <taxon>Culicidae</taxon>
        <taxon>Anophelinae</taxon>
        <taxon>Anopheles</taxon>
    </lineage>
</organism>
<name>A0A182VSU1_9DIPT</name>
<keyword evidence="2" id="KW-1185">Reference proteome</keyword>